<reference evidence="12 13" key="1">
    <citation type="submission" date="2019-02" db="EMBL/GenBank/DDBJ databases">
        <title>Genome sequencing of the rare red list fungi Hericium alpestre (H. flagellum).</title>
        <authorList>
            <person name="Buettner E."/>
            <person name="Kellner H."/>
        </authorList>
    </citation>
    <scope>NUCLEOTIDE SEQUENCE [LARGE SCALE GENOMIC DNA]</scope>
    <source>
        <strain evidence="12 13">DSM 108284</strain>
    </source>
</reference>
<evidence type="ECO:0000256" key="9">
    <source>
        <dbReference type="ARBA" id="ARBA00023224"/>
    </source>
</evidence>
<organism evidence="12 13">
    <name type="scientific">Hericium alpestre</name>
    <dbReference type="NCBI Taxonomy" id="135208"/>
    <lineage>
        <taxon>Eukaryota</taxon>
        <taxon>Fungi</taxon>
        <taxon>Dikarya</taxon>
        <taxon>Basidiomycota</taxon>
        <taxon>Agaricomycotina</taxon>
        <taxon>Agaricomycetes</taxon>
        <taxon>Russulales</taxon>
        <taxon>Hericiaceae</taxon>
        <taxon>Hericium</taxon>
    </lineage>
</organism>
<evidence type="ECO:0000256" key="2">
    <source>
        <dbReference type="ARBA" id="ARBA00011085"/>
    </source>
</evidence>
<dbReference type="GO" id="GO:0005886">
    <property type="term" value="C:plasma membrane"/>
    <property type="evidence" value="ECO:0007669"/>
    <property type="project" value="TreeGrafter"/>
</dbReference>
<sequence length="453" mass="50854">MHAELPVGAFLAASAVLLPLPWHWRARNVPTLSIIAWLFVSNLIYGVNTSVWFDNARIIAPVWCDIVTKIQIGSNIALPAACFCLCVHLERIASVRQAHTTRTSKRKYMLFDLAMCWGLPIIYMILHYVVQGHRFDIVQGFGCRPTVYISIASLFIVFLPPLVLTAATLVLGGMALAHFFRRRLCFTQHLQQSNSALTTARYLRLMMMSLVEMFWTLIVSILNVWFSCRSGLRPWSSWANVHFGFWQIGQFPTVLITEDDLRWTFALWWTIPISAFIFAAFFAFGEEAMKEYRACGNWVLQHIFRRTLRDDFTSSLPSYVTPAPPRFTSTSKTFSSLDSTSSSIAEPKVLAFPLTHSTSALPPYASTMYTASSYSHPSTPEKALPDTLVPSTPSDNGHISYPPLVAHVQPSTPRPLSYPTVLIGPVPEERKGRRSRSSSPCRSSAHVYPGEAV</sequence>
<comment type="similarity">
    <text evidence="2">Belongs to the G-protein coupled receptor 4 family.</text>
</comment>
<protein>
    <submittedName>
        <fullName evidence="12">Uncharacterized protein</fullName>
    </submittedName>
</protein>
<keyword evidence="7 11" id="KW-0472">Membrane</keyword>
<evidence type="ECO:0000256" key="7">
    <source>
        <dbReference type="ARBA" id="ARBA00023136"/>
    </source>
</evidence>
<dbReference type="CDD" id="cd14966">
    <property type="entry name" value="7tmD_STE3"/>
    <property type="match status" value="1"/>
</dbReference>
<dbReference type="PANTHER" id="PTHR28097:SF1">
    <property type="entry name" value="PHEROMONE A FACTOR RECEPTOR"/>
    <property type="match status" value="1"/>
</dbReference>
<evidence type="ECO:0000313" key="13">
    <source>
        <dbReference type="Proteomes" id="UP000298061"/>
    </source>
</evidence>
<dbReference type="GO" id="GO:0000750">
    <property type="term" value="P:pheromone-dependent signal transduction involved in conjugation with cellular fusion"/>
    <property type="evidence" value="ECO:0007669"/>
    <property type="project" value="TreeGrafter"/>
</dbReference>
<name>A0A4Y9ZWQ8_9AGAM</name>
<keyword evidence="9" id="KW-0807">Transducer</keyword>
<keyword evidence="13" id="KW-1185">Reference proteome</keyword>
<feature type="region of interest" description="Disordered" evidence="10">
    <location>
        <begin position="375"/>
        <end position="453"/>
    </location>
</feature>
<evidence type="ECO:0000256" key="3">
    <source>
        <dbReference type="ARBA" id="ARBA00022507"/>
    </source>
</evidence>
<dbReference type="Pfam" id="PF02076">
    <property type="entry name" value="STE3"/>
    <property type="match status" value="1"/>
</dbReference>
<dbReference type="OrthoDB" id="2874149at2759"/>
<evidence type="ECO:0000256" key="8">
    <source>
        <dbReference type="ARBA" id="ARBA00023170"/>
    </source>
</evidence>
<dbReference type="PRINTS" id="PR00900">
    <property type="entry name" value="PHEROMONEAR"/>
</dbReference>
<keyword evidence="3" id="KW-0589">Pheromone response</keyword>
<evidence type="ECO:0000256" key="5">
    <source>
        <dbReference type="ARBA" id="ARBA00022989"/>
    </source>
</evidence>
<keyword evidence="4 11" id="KW-0812">Transmembrane</keyword>
<feature type="transmembrane region" description="Helical" evidence="11">
    <location>
        <begin position="6"/>
        <end position="22"/>
    </location>
</feature>
<evidence type="ECO:0000256" key="10">
    <source>
        <dbReference type="SAM" id="MobiDB-lite"/>
    </source>
</evidence>
<keyword evidence="6" id="KW-0297">G-protein coupled receptor</keyword>
<dbReference type="InterPro" id="IPR001546">
    <property type="entry name" value="GPCR_Pheromne_A_rcpt"/>
</dbReference>
<accession>A0A4Y9ZWQ8</accession>
<dbReference type="InterPro" id="IPR001499">
    <property type="entry name" value="GPCR_STE3"/>
</dbReference>
<keyword evidence="8" id="KW-0675">Receptor</keyword>
<dbReference type="GO" id="GO:0004933">
    <property type="term" value="F:mating-type a-factor pheromone receptor activity"/>
    <property type="evidence" value="ECO:0007669"/>
    <property type="project" value="InterPro"/>
</dbReference>
<dbReference type="PANTHER" id="PTHR28097">
    <property type="entry name" value="PHEROMONE A FACTOR RECEPTOR"/>
    <property type="match status" value="1"/>
</dbReference>
<dbReference type="PRINTS" id="PR00899">
    <property type="entry name" value="GPCRSTE3"/>
</dbReference>
<comment type="caution">
    <text evidence="12">The sequence shown here is derived from an EMBL/GenBank/DDBJ whole genome shotgun (WGS) entry which is preliminary data.</text>
</comment>
<feature type="transmembrane region" description="Helical" evidence="11">
    <location>
        <begin position="202"/>
        <end position="226"/>
    </location>
</feature>
<feature type="transmembrane region" description="Helical" evidence="11">
    <location>
        <begin position="150"/>
        <end position="181"/>
    </location>
</feature>
<dbReference type="EMBL" id="SFCI01000669">
    <property type="protein sequence ID" value="TFY78497.1"/>
    <property type="molecule type" value="Genomic_DNA"/>
</dbReference>
<proteinExistence type="inferred from homology"/>
<dbReference type="AlphaFoldDB" id="A0A4Y9ZWQ8"/>
<evidence type="ECO:0000256" key="11">
    <source>
        <dbReference type="SAM" id="Phobius"/>
    </source>
</evidence>
<feature type="transmembrane region" description="Helical" evidence="11">
    <location>
        <begin position="34"/>
        <end position="52"/>
    </location>
</feature>
<comment type="subcellular location">
    <subcellularLocation>
        <location evidence="1">Membrane</location>
        <topology evidence="1">Multi-pass membrane protein</topology>
    </subcellularLocation>
</comment>
<dbReference type="Proteomes" id="UP000298061">
    <property type="component" value="Unassembled WGS sequence"/>
</dbReference>
<evidence type="ECO:0000256" key="1">
    <source>
        <dbReference type="ARBA" id="ARBA00004141"/>
    </source>
</evidence>
<evidence type="ECO:0000256" key="6">
    <source>
        <dbReference type="ARBA" id="ARBA00023040"/>
    </source>
</evidence>
<evidence type="ECO:0000313" key="12">
    <source>
        <dbReference type="EMBL" id="TFY78497.1"/>
    </source>
</evidence>
<keyword evidence="5 11" id="KW-1133">Transmembrane helix</keyword>
<gene>
    <name evidence="12" type="ORF">EWM64_g5515</name>
</gene>
<evidence type="ECO:0000256" key="4">
    <source>
        <dbReference type="ARBA" id="ARBA00022692"/>
    </source>
</evidence>
<feature type="transmembrane region" description="Helical" evidence="11">
    <location>
        <begin position="265"/>
        <end position="284"/>
    </location>
</feature>
<feature type="transmembrane region" description="Helical" evidence="11">
    <location>
        <begin position="110"/>
        <end position="130"/>
    </location>
</feature>